<evidence type="ECO:0000313" key="1">
    <source>
        <dbReference type="EMBL" id="SOY29245.1"/>
    </source>
</evidence>
<dbReference type="OrthoDB" id="1701913at2"/>
<dbReference type="RefSeq" id="WP_103239362.1">
    <property type="nucleotide sequence ID" value="NZ_JANJZD010000009.1"/>
</dbReference>
<accession>A0A2K4ZFK9</accession>
<evidence type="ECO:0008006" key="3">
    <source>
        <dbReference type="Google" id="ProtNLM"/>
    </source>
</evidence>
<dbReference type="EMBL" id="OFSM01000009">
    <property type="protein sequence ID" value="SOY29245.1"/>
    <property type="molecule type" value="Genomic_DNA"/>
</dbReference>
<evidence type="ECO:0000313" key="2">
    <source>
        <dbReference type="Proteomes" id="UP000236311"/>
    </source>
</evidence>
<organism evidence="1 2">
    <name type="scientific">Acetatifactor muris</name>
    <dbReference type="NCBI Taxonomy" id="879566"/>
    <lineage>
        <taxon>Bacteria</taxon>
        <taxon>Bacillati</taxon>
        <taxon>Bacillota</taxon>
        <taxon>Clostridia</taxon>
        <taxon>Lachnospirales</taxon>
        <taxon>Lachnospiraceae</taxon>
        <taxon>Acetatifactor</taxon>
    </lineage>
</organism>
<gene>
    <name evidence="1" type="ORF">AMURIS_01960</name>
</gene>
<dbReference type="InterPro" id="IPR032488">
    <property type="entry name" value="DUF5049"/>
</dbReference>
<keyword evidence="2" id="KW-1185">Reference proteome</keyword>
<proteinExistence type="predicted"/>
<sequence length="59" mass="6899">MLTEKIKDQIFAVRDSGATNMCDTAAVQRAAFEKDFYELVLFIEENRESYWDFILTGKE</sequence>
<reference evidence="1 2" key="1">
    <citation type="submission" date="2018-01" db="EMBL/GenBank/DDBJ databases">
        <authorList>
            <person name="Gaut B.S."/>
            <person name="Morton B.R."/>
            <person name="Clegg M.T."/>
            <person name="Duvall M.R."/>
        </authorList>
    </citation>
    <scope>NUCLEOTIDE SEQUENCE [LARGE SCALE GENOMIC DNA]</scope>
    <source>
        <strain evidence="1">GP69</strain>
    </source>
</reference>
<name>A0A2K4ZFK9_9FIRM</name>
<dbReference type="Proteomes" id="UP000236311">
    <property type="component" value="Unassembled WGS sequence"/>
</dbReference>
<dbReference type="AlphaFoldDB" id="A0A2K4ZFK9"/>
<protein>
    <recommendedName>
        <fullName evidence="3">DUF5049 domain-containing protein</fullName>
    </recommendedName>
</protein>
<dbReference type="Pfam" id="PF16468">
    <property type="entry name" value="DUF5049"/>
    <property type="match status" value="1"/>
</dbReference>